<feature type="region of interest" description="Disordered" evidence="1">
    <location>
        <begin position="25"/>
        <end position="66"/>
    </location>
</feature>
<dbReference type="PANTHER" id="PTHR39335:SF1">
    <property type="entry name" value="BLL4220 PROTEIN"/>
    <property type="match status" value="1"/>
</dbReference>
<dbReference type="Pfam" id="PF03640">
    <property type="entry name" value="Lipoprotein_15"/>
    <property type="match status" value="2"/>
</dbReference>
<evidence type="ECO:0000256" key="1">
    <source>
        <dbReference type="SAM" id="MobiDB-lite"/>
    </source>
</evidence>
<proteinExistence type="predicted"/>
<evidence type="ECO:0000313" key="3">
    <source>
        <dbReference type="EMBL" id="TRW45383.1"/>
    </source>
</evidence>
<gene>
    <name evidence="3" type="ORF">FJ693_09905</name>
</gene>
<dbReference type="AlphaFoldDB" id="A0A552WSR8"/>
<name>A0A552WSR8_9MICO</name>
<dbReference type="GO" id="GO:0043448">
    <property type="term" value="P:alkane catabolic process"/>
    <property type="evidence" value="ECO:0007669"/>
    <property type="project" value="TreeGrafter"/>
</dbReference>
<feature type="compositionally biased region" description="Low complexity" evidence="1">
    <location>
        <begin position="31"/>
        <end position="66"/>
    </location>
</feature>
<feature type="signal peptide" evidence="2">
    <location>
        <begin position="1"/>
        <end position="21"/>
    </location>
</feature>
<accession>A0A552WSR8</accession>
<dbReference type="PROSITE" id="PS51257">
    <property type="entry name" value="PROKAR_LIPOPROTEIN"/>
    <property type="match status" value="1"/>
</dbReference>
<dbReference type="RefSeq" id="WP_143418371.1">
    <property type="nucleotide sequence ID" value="NZ_VJXR01000024.1"/>
</dbReference>
<protein>
    <recommendedName>
        <fullName evidence="5">Lipoprotein with Yx(FWY)xxD motif</fullName>
    </recommendedName>
</protein>
<sequence>MRVRTGLTTTAAVLAVGLLTACGGGGNDAGSTADESPTAEETTTAEAPTSEAPTTGTEGEAGGETIETTTTDLGTFLIDEEGMTLYLFTKDSPGKSVCEGECLAAWPPVVGEAKAGDGVDASMLGTITRSDGSTQASYNDWPLYYYTPDKAAGDVNGQGVNDVWWVISPEGEAIMGAASPTSMSLY</sequence>
<keyword evidence="4" id="KW-1185">Reference proteome</keyword>
<evidence type="ECO:0008006" key="5">
    <source>
        <dbReference type="Google" id="ProtNLM"/>
    </source>
</evidence>
<evidence type="ECO:0000256" key="2">
    <source>
        <dbReference type="SAM" id="SignalP"/>
    </source>
</evidence>
<dbReference type="EMBL" id="VJXR01000024">
    <property type="protein sequence ID" value="TRW45383.1"/>
    <property type="molecule type" value="Genomic_DNA"/>
</dbReference>
<organism evidence="3 4">
    <name type="scientific">Georgenia yuyongxinii</name>
    <dbReference type="NCBI Taxonomy" id="2589797"/>
    <lineage>
        <taxon>Bacteria</taxon>
        <taxon>Bacillati</taxon>
        <taxon>Actinomycetota</taxon>
        <taxon>Actinomycetes</taxon>
        <taxon>Micrococcales</taxon>
        <taxon>Bogoriellaceae</taxon>
        <taxon>Georgenia</taxon>
    </lineage>
</organism>
<reference evidence="3 4" key="1">
    <citation type="submission" date="2019-07" db="EMBL/GenBank/DDBJ databases">
        <title>Georgenia wutianyii sp. nov. and Georgenia *** sp. nov. isolated from plateau pika (Ochotona curzoniae) in the Qinghai-Tibet plateau of China.</title>
        <authorList>
            <person name="Tian Z."/>
        </authorList>
    </citation>
    <scope>NUCLEOTIDE SEQUENCE [LARGE SCALE GENOMIC DNA]</scope>
    <source>
        <strain evidence="3 4">Z446</strain>
    </source>
</reference>
<evidence type="ECO:0000313" key="4">
    <source>
        <dbReference type="Proteomes" id="UP000318693"/>
    </source>
</evidence>
<dbReference type="InterPro" id="IPR005297">
    <property type="entry name" value="Lipoprotein_repeat"/>
</dbReference>
<comment type="caution">
    <text evidence="3">The sequence shown here is derived from an EMBL/GenBank/DDBJ whole genome shotgun (WGS) entry which is preliminary data.</text>
</comment>
<feature type="chain" id="PRO_5038931081" description="Lipoprotein with Yx(FWY)xxD motif" evidence="2">
    <location>
        <begin position="22"/>
        <end position="186"/>
    </location>
</feature>
<keyword evidence="2" id="KW-0732">Signal</keyword>
<dbReference type="Proteomes" id="UP000318693">
    <property type="component" value="Unassembled WGS sequence"/>
</dbReference>
<dbReference type="PANTHER" id="PTHR39335">
    <property type="entry name" value="BLL4220 PROTEIN"/>
    <property type="match status" value="1"/>
</dbReference>